<sequence>MHSEHTNCLNCGSPLLGHYCSACGQKASTHRYSIKHFVEHDVIHGVWHVDKGILYTIKALFKRPGHSIRDYVKGKRVPYFNFITLIVLILAISNLLAPYAHVKVSDLMPEAGKAAMNSFEIFTAKYPKIVLLIAIPVYSLFSFIWFRKAAFNYSEHLVLNAYKTVAELLLGLAFVILTIFYTNITVLTIIYFGLNGGIAIIYSIWFYSQFFSKSGYSKKALLIRSMLIPISYILLSMMIGFVAGIANGINH</sequence>
<dbReference type="OrthoDB" id="7446256at2"/>
<feature type="transmembrane region" description="Helical" evidence="1">
    <location>
        <begin position="186"/>
        <end position="207"/>
    </location>
</feature>
<keyword evidence="1" id="KW-0472">Membrane</keyword>
<protein>
    <recommendedName>
        <fullName evidence="4">DUF3667 domain-containing protein</fullName>
    </recommendedName>
</protein>
<organism evidence="2 3">
    <name type="scientific">Pseudochryseolinea flava</name>
    <dbReference type="NCBI Taxonomy" id="2059302"/>
    <lineage>
        <taxon>Bacteria</taxon>
        <taxon>Pseudomonadati</taxon>
        <taxon>Bacteroidota</taxon>
        <taxon>Cytophagia</taxon>
        <taxon>Cytophagales</taxon>
        <taxon>Fulvivirgaceae</taxon>
        <taxon>Pseudochryseolinea</taxon>
    </lineage>
</organism>
<feature type="transmembrane region" description="Helical" evidence="1">
    <location>
        <begin position="158"/>
        <end position="180"/>
    </location>
</feature>
<accession>A0A364Y298</accession>
<gene>
    <name evidence="2" type="ORF">DQQ10_16715</name>
</gene>
<evidence type="ECO:0008006" key="4">
    <source>
        <dbReference type="Google" id="ProtNLM"/>
    </source>
</evidence>
<dbReference type="Proteomes" id="UP000251889">
    <property type="component" value="Unassembled WGS sequence"/>
</dbReference>
<evidence type="ECO:0000313" key="3">
    <source>
        <dbReference type="Proteomes" id="UP000251889"/>
    </source>
</evidence>
<keyword evidence="1" id="KW-0812">Transmembrane</keyword>
<dbReference type="InterPro" id="IPR022134">
    <property type="entry name" value="DUF3667"/>
</dbReference>
<keyword evidence="3" id="KW-1185">Reference proteome</keyword>
<feature type="transmembrane region" description="Helical" evidence="1">
    <location>
        <begin position="79"/>
        <end position="100"/>
    </location>
</feature>
<keyword evidence="1" id="KW-1133">Transmembrane helix</keyword>
<proteinExistence type="predicted"/>
<dbReference type="Pfam" id="PF12412">
    <property type="entry name" value="DUF3667"/>
    <property type="match status" value="1"/>
</dbReference>
<evidence type="ECO:0000256" key="1">
    <source>
        <dbReference type="SAM" id="Phobius"/>
    </source>
</evidence>
<dbReference type="EMBL" id="QMFY01000008">
    <property type="protein sequence ID" value="RAW00217.1"/>
    <property type="molecule type" value="Genomic_DNA"/>
</dbReference>
<feature type="transmembrane region" description="Helical" evidence="1">
    <location>
        <begin position="227"/>
        <end position="249"/>
    </location>
</feature>
<evidence type="ECO:0000313" key="2">
    <source>
        <dbReference type="EMBL" id="RAW00217.1"/>
    </source>
</evidence>
<dbReference type="AlphaFoldDB" id="A0A364Y298"/>
<reference evidence="2 3" key="1">
    <citation type="submission" date="2018-06" db="EMBL/GenBank/DDBJ databases">
        <title>Chryseolinea flavus sp. nov., a member of the phylum Bacteroidetes isolated from soil.</title>
        <authorList>
            <person name="Li Y."/>
            <person name="Wang J."/>
        </authorList>
    </citation>
    <scope>NUCLEOTIDE SEQUENCE [LARGE SCALE GENOMIC DNA]</scope>
    <source>
        <strain evidence="2 3">SDU1-6</strain>
    </source>
</reference>
<comment type="caution">
    <text evidence="2">The sequence shown here is derived from an EMBL/GenBank/DDBJ whole genome shotgun (WGS) entry which is preliminary data.</text>
</comment>
<feature type="transmembrane region" description="Helical" evidence="1">
    <location>
        <begin position="126"/>
        <end position="146"/>
    </location>
</feature>
<name>A0A364Y298_9BACT</name>